<evidence type="ECO:0000256" key="1">
    <source>
        <dbReference type="ARBA" id="ARBA00001353"/>
    </source>
</evidence>
<evidence type="ECO:0000313" key="8">
    <source>
        <dbReference type="EMBL" id="MBM6734236.1"/>
    </source>
</evidence>
<feature type="domain" description="Dihydroneopterin aldolase/epimerase" evidence="7">
    <location>
        <begin position="5"/>
        <end position="117"/>
    </location>
</feature>
<dbReference type="RefSeq" id="WP_205094744.1">
    <property type="nucleotide sequence ID" value="NZ_JACLYZ010000005.1"/>
</dbReference>
<dbReference type="Pfam" id="PF02152">
    <property type="entry name" value="FolB"/>
    <property type="match status" value="1"/>
</dbReference>
<dbReference type="Proteomes" id="UP000766986">
    <property type="component" value="Unassembled WGS sequence"/>
</dbReference>
<dbReference type="PANTHER" id="PTHR42844:SF1">
    <property type="entry name" value="DIHYDRONEOPTERIN ALDOLASE 1-RELATED"/>
    <property type="match status" value="1"/>
</dbReference>
<name>A0ABS2DY65_9BACT</name>
<keyword evidence="9" id="KW-1185">Reference proteome</keyword>
<dbReference type="PANTHER" id="PTHR42844">
    <property type="entry name" value="DIHYDRONEOPTERIN ALDOLASE 1-RELATED"/>
    <property type="match status" value="1"/>
</dbReference>
<protein>
    <recommendedName>
        <fullName evidence="6">7,8-dihydroneopterin aldolase</fullName>
        <ecNumber evidence="6">4.1.2.25</ecNumber>
    </recommendedName>
</protein>
<dbReference type="SMART" id="SM00905">
    <property type="entry name" value="FolB"/>
    <property type="match status" value="1"/>
</dbReference>
<dbReference type="EMBL" id="JACLYZ010000005">
    <property type="protein sequence ID" value="MBM6734236.1"/>
    <property type="molecule type" value="Genomic_DNA"/>
</dbReference>
<evidence type="ECO:0000259" key="7">
    <source>
        <dbReference type="SMART" id="SM00905"/>
    </source>
</evidence>
<dbReference type="GO" id="GO:0004150">
    <property type="term" value="F:dihydroneopterin aldolase activity"/>
    <property type="evidence" value="ECO:0007669"/>
    <property type="project" value="UniProtKB-EC"/>
</dbReference>
<sequence length="119" mass="13549">MESYILLENLRFYAYHGVAPQETTVGNEYTVSLRLKTDIARAMESDDVTDTVNYAEIYQTVKEEMDIPSKLLEHVAGRIIRRLLDDFPAIEHIDLKLSKRNPPMGADIETAGVEVHEGR</sequence>
<dbReference type="NCBIfam" id="TIGR00525">
    <property type="entry name" value="folB"/>
    <property type="match status" value="1"/>
</dbReference>
<evidence type="ECO:0000256" key="4">
    <source>
        <dbReference type="ARBA" id="ARBA00022909"/>
    </source>
</evidence>
<comment type="similarity">
    <text evidence="3 6">Belongs to the DHNA family.</text>
</comment>
<dbReference type="Gene3D" id="3.30.1130.10">
    <property type="match status" value="1"/>
</dbReference>
<keyword evidence="4 6" id="KW-0289">Folate biosynthesis</keyword>
<comment type="pathway">
    <text evidence="2 6">Cofactor biosynthesis; tetrahydrofolate biosynthesis; 2-amino-4-hydroxy-6-hydroxymethyl-7,8-dihydropteridine diphosphate from 7,8-dihydroneopterin triphosphate: step 3/4.</text>
</comment>
<comment type="function">
    <text evidence="6">Catalyzes the conversion of 7,8-dihydroneopterin to 6-hydroxymethyl-7,8-dihydropterin.</text>
</comment>
<dbReference type="NCBIfam" id="TIGR00526">
    <property type="entry name" value="folB_dom"/>
    <property type="match status" value="1"/>
</dbReference>
<dbReference type="SUPFAM" id="SSF55620">
    <property type="entry name" value="Tetrahydrobiopterin biosynthesis enzymes-like"/>
    <property type="match status" value="1"/>
</dbReference>
<accession>A0ABS2DY65</accession>
<dbReference type="EC" id="4.1.2.25" evidence="6"/>
<gene>
    <name evidence="8" type="primary">folB</name>
    <name evidence="8" type="ORF">H7U35_03180</name>
</gene>
<reference evidence="8 9" key="1">
    <citation type="journal article" date="2021" name="Sci. Rep.">
        <title>The distribution of antibiotic resistance genes in chicken gut microbiota commensals.</title>
        <authorList>
            <person name="Juricova H."/>
            <person name="Matiasovicova J."/>
            <person name="Kubasova T."/>
            <person name="Cejkova D."/>
            <person name="Rychlik I."/>
        </authorList>
    </citation>
    <scope>NUCLEOTIDE SEQUENCE [LARGE SCALE GENOMIC DNA]</scope>
    <source>
        <strain evidence="8 9">An772</strain>
    </source>
</reference>
<dbReference type="CDD" id="cd00534">
    <property type="entry name" value="DHNA_DHNTPE"/>
    <property type="match status" value="1"/>
</dbReference>
<comment type="catalytic activity">
    <reaction evidence="1 6">
        <text>7,8-dihydroneopterin = 6-hydroxymethyl-7,8-dihydropterin + glycolaldehyde</text>
        <dbReference type="Rhea" id="RHEA:10540"/>
        <dbReference type="ChEBI" id="CHEBI:17001"/>
        <dbReference type="ChEBI" id="CHEBI:17071"/>
        <dbReference type="ChEBI" id="CHEBI:44841"/>
        <dbReference type="EC" id="4.1.2.25"/>
    </reaction>
</comment>
<evidence type="ECO:0000256" key="6">
    <source>
        <dbReference type="RuleBase" id="RU362079"/>
    </source>
</evidence>
<keyword evidence="5 6" id="KW-0456">Lyase</keyword>
<organism evidence="8 9">
    <name type="scientific">Mediterranea massiliensis</name>
    <dbReference type="NCBI Taxonomy" id="1841865"/>
    <lineage>
        <taxon>Bacteria</taxon>
        <taxon>Pseudomonadati</taxon>
        <taxon>Bacteroidota</taxon>
        <taxon>Bacteroidia</taxon>
        <taxon>Bacteroidales</taxon>
        <taxon>Bacteroidaceae</taxon>
        <taxon>Mediterranea</taxon>
    </lineage>
</organism>
<evidence type="ECO:0000256" key="3">
    <source>
        <dbReference type="ARBA" id="ARBA00005708"/>
    </source>
</evidence>
<evidence type="ECO:0000256" key="5">
    <source>
        <dbReference type="ARBA" id="ARBA00023239"/>
    </source>
</evidence>
<evidence type="ECO:0000313" key="9">
    <source>
        <dbReference type="Proteomes" id="UP000766986"/>
    </source>
</evidence>
<evidence type="ECO:0000256" key="2">
    <source>
        <dbReference type="ARBA" id="ARBA00005013"/>
    </source>
</evidence>
<comment type="caution">
    <text evidence="8">The sequence shown here is derived from an EMBL/GenBank/DDBJ whole genome shotgun (WGS) entry which is preliminary data.</text>
</comment>
<proteinExistence type="inferred from homology"/>
<dbReference type="InterPro" id="IPR006157">
    <property type="entry name" value="FolB_dom"/>
</dbReference>
<dbReference type="InterPro" id="IPR006156">
    <property type="entry name" value="Dihydroneopterin_aldolase"/>
</dbReference>
<dbReference type="InterPro" id="IPR043133">
    <property type="entry name" value="GTP-CH-I_C/QueF"/>
</dbReference>